<keyword evidence="7" id="KW-0233">DNA recombination</keyword>
<dbReference type="GO" id="GO:0005737">
    <property type="term" value="C:cytoplasm"/>
    <property type="evidence" value="ECO:0007669"/>
    <property type="project" value="UniProtKB-SubCell"/>
</dbReference>
<dbReference type="PROSITE" id="PS51900">
    <property type="entry name" value="CB"/>
    <property type="match status" value="1"/>
</dbReference>
<keyword evidence="8" id="KW-0131">Cell cycle</keyword>
<dbReference type="InterPro" id="IPR011010">
    <property type="entry name" value="DNA_brk_join_enz"/>
</dbReference>
<keyword evidence="3" id="KW-0132">Cell division</keyword>
<dbReference type="InterPro" id="IPR050090">
    <property type="entry name" value="Tyrosine_recombinase_XerCD"/>
</dbReference>
<keyword evidence="6 9" id="KW-0238">DNA-binding</keyword>
<evidence type="ECO:0000256" key="4">
    <source>
        <dbReference type="ARBA" id="ARBA00022829"/>
    </source>
</evidence>
<feature type="domain" description="Core-binding (CB)" evidence="11">
    <location>
        <begin position="1"/>
        <end position="98"/>
    </location>
</feature>
<dbReference type="PANTHER" id="PTHR30349">
    <property type="entry name" value="PHAGE INTEGRASE-RELATED"/>
    <property type="match status" value="1"/>
</dbReference>
<evidence type="ECO:0000256" key="8">
    <source>
        <dbReference type="ARBA" id="ARBA00023306"/>
    </source>
</evidence>
<dbReference type="AlphaFoldDB" id="A0A9D9HID3"/>
<evidence type="ECO:0000259" key="11">
    <source>
        <dbReference type="PROSITE" id="PS51900"/>
    </source>
</evidence>
<dbReference type="GO" id="GO:0003677">
    <property type="term" value="F:DNA binding"/>
    <property type="evidence" value="ECO:0007669"/>
    <property type="project" value="UniProtKB-UniRule"/>
</dbReference>
<evidence type="ECO:0000256" key="9">
    <source>
        <dbReference type="PROSITE-ProRule" id="PRU01248"/>
    </source>
</evidence>
<sequence length="336" mass="38374">MKYIDDYITYISAIRRYSGRTCSIYRESLEMFSSFLRGDDTACTAASDGGISDELIPESLTPSIIRSYEVYLLETRGMHPRTVNLHLSVLSGFCRFLLRNGIIKSNPAKAVTRPRTERRLPDFYRKEAMDRYLNETRYYAGEESLYISPDRKQTRNLYEKRLARAIISTLYVTGIRRSELISLKVRDIDFSRRTMNVTGKGDKMREIPLIPSLLKEISLYLRSVGMMVSDDRTPEAPLFVTFRGRALYPEYVDRTVRRELSGISGITGRKSPHVLRHTIATELLDRGADLNAIKELLGHSSLAATQVYTHNSIGRLKKIYESAHPRARKNGGKNGD</sequence>
<protein>
    <submittedName>
        <fullName evidence="12">Tyrosine-type recombinase/integrase</fullName>
    </submittedName>
</protein>
<evidence type="ECO:0000256" key="1">
    <source>
        <dbReference type="ARBA" id="ARBA00004496"/>
    </source>
</evidence>
<dbReference type="InterPro" id="IPR010998">
    <property type="entry name" value="Integrase_recombinase_N"/>
</dbReference>
<comment type="subcellular location">
    <subcellularLocation>
        <location evidence="1">Cytoplasm</location>
    </subcellularLocation>
</comment>
<gene>
    <name evidence="12" type="ORF">IAC06_00500</name>
</gene>
<proteinExistence type="predicted"/>
<evidence type="ECO:0000256" key="7">
    <source>
        <dbReference type="ARBA" id="ARBA00023172"/>
    </source>
</evidence>
<evidence type="ECO:0000256" key="3">
    <source>
        <dbReference type="ARBA" id="ARBA00022618"/>
    </source>
</evidence>
<dbReference type="Gene3D" id="1.10.443.10">
    <property type="entry name" value="Intergrase catalytic core"/>
    <property type="match status" value="1"/>
</dbReference>
<dbReference type="SUPFAM" id="SSF56349">
    <property type="entry name" value="DNA breaking-rejoining enzymes"/>
    <property type="match status" value="1"/>
</dbReference>
<accession>A0A9D9HID3</accession>
<dbReference type="GO" id="GO:0051301">
    <property type="term" value="P:cell division"/>
    <property type="evidence" value="ECO:0007669"/>
    <property type="project" value="UniProtKB-KW"/>
</dbReference>
<keyword evidence="5" id="KW-0229">DNA integration</keyword>
<feature type="domain" description="Tyr recombinase" evidence="10">
    <location>
        <begin position="119"/>
        <end position="321"/>
    </location>
</feature>
<reference evidence="12" key="1">
    <citation type="submission" date="2020-10" db="EMBL/GenBank/DDBJ databases">
        <authorList>
            <person name="Gilroy R."/>
        </authorList>
    </citation>
    <scope>NUCLEOTIDE SEQUENCE</scope>
    <source>
        <strain evidence="12">B1-20833</strain>
    </source>
</reference>
<dbReference type="Proteomes" id="UP000823661">
    <property type="component" value="Unassembled WGS sequence"/>
</dbReference>
<comment type="caution">
    <text evidence="12">The sequence shown here is derived from an EMBL/GenBank/DDBJ whole genome shotgun (WGS) entry which is preliminary data.</text>
</comment>
<dbReference type="InterPro" id="IPR044068">
    <property type="entry name" value="CB"/>
</dbReference>
<dbReference type="Pfam" id="PF00589">
    <property type="entry name" value="Phage_integrase"/>
    <property type="match status" value="1"/>
</dbReference>
<evidence type="ECO:0000313" key="12">
    <source>
        <dbReference type="EMBL" id="MBO8451352.1"/>
    </source>
</evidence>
<dbReference type="GO" id="GO:0006310">
    <property type="term" value="P:DNA recombination"/>
    <property type="evidence" value="ECO:0007669"/>
    <property type="project" value="UniProtKB-KW"/>
</dbReference>
<evidence type="ECO:0000313" key="13">
    <source>
        <dbReference type="Proteomes" id="UP000823661"/>
    </source>
</evidence>
<name>A0A9D9HID3_9BACT</name>
<evidence type="ECO:0000259" key="10">
    <source>
        <dbReference type="PROSITE" id="PS51898"/>
    </source>
</evidence>
<dbReference type="PROSITE" id="PS51898">
    <property type="entry name" value="TYR_RECOMBINASE"/>
    <property type="match status" value="1"/>
</dbReference>
<evidence type="ECO:0000256" key="6">
    <source>
        <dbReference type="ARBA" id="ARBA00023125"/>
    </source>
</evidence>
<dbReference type="Gene3D" id="1.10.150.130">
    <property type="match status" value="1"/>
</dbReference>
<dbReference type="EMBL" id="JADIMI010000007">
    <property type="protein sequence ID" value="MBO8451352.1"/>
    <property type="molecule type" value="Genomic_DNA"/>
</dbReference>
<evidence type="ECO:0000256" key="5">
    <source>
        <dbReference type="ARBA" id="ARBA00022908"/>
    </source>
</evidence>
<dbReference type="InterPro" id="IPR002104">
    <property type="entry name" value="Integrase_catalytic"/>
</dbReference>
<keyword evidence="2" id="KW-0963">Cytoplasm</keyword>
<dbReference type="GO" id="GO:0007059">
    <property type="term" value="P:chromosome segregation"/>
    <property type="evidence" value="ECO:0007669"/>
    <property type="project" value="UniProtKB-KW"/>
</dbReference>
<dbReference type="PANTHER" id="PTHR30349:SF77">
    <property type="entry name" value="TYROSINE RECOMBINASE XERC"/>
    <property type="match status" value="1"/>
</dbReference>
<evidence type="ECO:0000256" key="2">
    <source>
        <dbReference type="ARBA" id="ARBA00022490"/>
    </source>
</evidence>
<dbReference type="GO" id="GO:0015074">
    <property type="term" value="P:DNA integration"/>
    <property type="evidence" value="ECO:0007669"/>
    <property type="project" value="UniProtKB-KW"/>
</dbReference>
<dbReference type="InterPro" id="IPR013762">
    <property type="entry name" value="Integrase-like_cat_sf"/>
</dbReference>
<organism evidence="12 13">
    <name type="scientific">Candidatus Cryptobacteroides intestinavium</name>
    <dbReference type="NCBI Taxonomy" id="2840766"/>
    <lineage>
        <taxon>Bacteria</taxon>
        <taxon>Pseudomonadati</taxon>
        <taxon>Bacteroidota</taxon>
        <taxon>Bacteroidia</taxon>
        <taxon>Bacteroidales</taxon>
        <taxon>Candidatus Cryptobacteroides</taxon>
    </lineage>
</organism>
<keyword evidence="4" id="KW-0159">Chromosome partition</keyword>
<reference evidence="12" key="2">
    <citation type="journal article" date="2021" name="PeerJ">
        <title>Extensive microbial diversity within the chicken gut microbiome revealed by metagenomics and culture.</title>
        <authorList>
            <person name="Gilroy R."/>
            <person name="Ravi A."/>
            <person name="Getino M."/>
            <person name="Pursley I."/>
            <person name="Horton D.L."/>
            <person name="Alikhan N.F."/>
            <person name="Baker D."/>
            <person name="Gharbi K."/>
            <person name="Hall N."/>
            <person name="Watson M."/>
            <person name="Adriaenssens E.M."/>
            <person name="Foster-Nyarko E."/>
            <person name="Jarju S."/>
            <person name="Secka A."/>
            <person name="Antonio M."/>
            <person name="Oren A."/>
            <person name="Chaudhuri R.R."/>
            <person name="La Ragione R."/>
            <person name="Hildebrand F."/>
            <person name="Pallen M.J."/>
        </authorList>
    </citation>
    <scope>NUCLEOTIDE SEQUENCE</scope>
    <source>
        <strain evidence="12">B1-20833</strain>
    </source>
</reference>